<dbReference type="InterPro" id="IPR029058">
    <property type="entry name" value="AB_hydrolase_fold"/>
</dbReference>
<evidence type="ECO:0000313" key="10">
    <source>
        <dbReference type="Proteomes" id="UP000297245"/>
    </source>
</evidence>
<evidence type="ECO:0000256" key="5">
    <source>
        <dbReference type="ARBA" id="ARBA00023157"/>
    </source>
</evidence>
<dbReference type="PRINTS" id="PR00414">
    <property type="entry name" value="PPTHIESTRASE"/>
</dbReference>
<gene>
    <name evidence="9" type="ORF">K435DRAFT_731853</name>
</gene>
<dbReference type="Proteomes" id="UP000297245">
    <property type="component" value="Unassembled WGS sequence"/>
</dbReference>
<protein>
    <recommendedName>
        <fullName evidence="2">Palmitoyl-protein thioesterase 1</fullName>
        <ecNumber evidence="1">3.1.2.22</ecNumber>
    </recommendedName>
    <alternativeName>
        <fullName evidence="7">Palmitoyl-protein hydrolase 1</fullName>
    </alternativeName>
</protein>
<dbReference type="AlphaFoldDB" id="A0A4S8LB04"/>
<dbReference type="PANTHER" id="PTHR11247:SF8">
    <property type="entry name" value="PALMITOYL-PROTEIN THIOESTERASE 1"/>
    <property type="match status" value="1"/>
</dbReference>
<evidence type="ECO:0000256" key="1">
    <source>
        <dbReference type="ARBA" id="ARBA00012423"/>
    </source>
</evidence>
<dbReference type="Gene3D" id="3.40.50.1820">
    <property type="entry name" value="alpha/beta hydrolase"/>
    <property type="match status" value="1"/>
</dbReference>
<keyword evidence="5" id="KW-1015">Disulfide bond</keyword>
<organism evidence="9 10">
    <name type="scientific">Dendrothele bispora (strain CBS 962.96)</name>
    <dbReference type="NCBI Taxonomy" id="1314807"/>
    <lineage>
        <taxon>Eukaryota</taxon>
        <taxon>Fungi</taxon>
        <taxon>Dikarya</taxon>
        <taxon>Basidiomycota</taxon>
        <taxon>Agaricomycotina</taxon>
        <taxon>Agaricomycetes</taxon>
        <taxon>Agaricomycetidae</taxon>
        <taxon>Agaricales</taxon>
        <taxon>Agaricales incertae sedis</taxon>
        <taxon>Dendrothele</taxon>
    </lineage>
</organism>
<reference evidence="9 10" key="1">
    <citation type="journal article" date="2019" name="Nat. Ecol. Evol.">
        <title>Megaphylogeny resolves global patterns of mushroom evolution.</title>
        <authorList>
            <person name="Varga T."/>
            <person name="Krizsan K."/>
            <person name="Foldi C."/>
            <person name="Dima B."/>
            <person name="Sanchez-Garcia M."/>
            <person name="Sanchez-Ramirez S."/>
            <person name="Szollosi G.J."/>
            <person name="Szarkandi J.G."/>
            <person name="Papp V."/>
            <person name="Albert L."/>
            <person name="Andreopoulos W."/>
            <person name="Angelini C."/>
            <person name="Antonin V."/>
            <person name="Barry K.W."/>
            <person name="Bougher N.L."/>
            <person name="Buchanan P."/>
            <person name="Buyck B."/>
            <person name="Bense V."/>
            <person name="Catcheside P."/>
            <person name="Chovatia M."/>
            <person name="Cooper J."/>
            <person name="Damon W."/>
            <person name="Desjardin D."/>
            <person name="Finy P."/>
            <person name="Geml J."/>
            <person name="Haridas S."/>
            <person name="Hughes K."/>
            <person name="Justo A."/>
            <person name="Karasinski D."/>
            <person name="Kautmanova I."/>
            <person name="Kiss B."/>
            <person name="Kocsube S."/>
            <person name="Kotiranta H."/>
            <person name="LaButti K.M."/>
            <person name="Lechner B.E."/>
            <person name="Liimatainen K."/>
            <person name="Lipzen A."/>
            <person name="Lukacs Z."/>
            <person name="Mihaltcheva S."/>
            <person name="Morgado L.N."/>
            <person name="Niskanen T."/>
            <person name="Noordeloos M.E."/>
            <person name="Ohm R.A."/>
            <person name="Ortiz-Santana B."/>
            <person name="Ovrebo C."/>
            <person name="Racz N."/>
            <person name="Riley R."/>
            <person name="Savchenko A."/>
            <person name="Shiryaev A."/>
            <person name="Soop K."/>
            <person name="Spirin V."/>
            <person name="Szebenyi C."/>
            <person name="Tomsovsky M."/>
            <person name="Tulloss R.E."/>
            <person name="Uehling J."/>
            <person name="Grigoriev I.V."/>
            <person name="Vagvolgyi C."/>
            <person name="Papp T."/>
            <person name="Martin F.M."/>
            <person name="Miettinen O."/>
            <person name="Hibbett D.S."/>
            <person name="Nagy L.G."/>
        </authorList>
    </citation>
    <scope>NUCLEOTIDE SEQUENCE [LARGE SCALE GENOMIC DNA]</scope>
    <source>
        <strain evidence="9 10">CBS 962.96</strain>
    </source>
</reference>
<keyword evidence="3 8" id="KW-0732">Signal</keyword>
<accession>A0A4S8LB04</accession>
<evidence type="ECO:0000256" key="6">
    <source>
        <dbReference type="ARBA" id="ARBA00023180"/>
    </source>
</evidence>
<evidence type="ECO:0000256" key="2">
    <source>
        <dbReference type="ARBA" id="ARBA00014212"/>
    </source>
</evidence>
<keyword evidence="4 9" id="KW-0378">Hydrolase</keyword>
<feature type="chain" id="PRO_5020910448" description="Palmitoyl-protein thioesterase 1" evidence="8">
    <location>
        <begin position="21"/>
        <end position="383"/>
    </location>
</feature>
<dbReference type="SUPFAM" id="SSF53474">
    <property type="entry name" value="alpha/beta-Hydrolases"/>
    <property type="match status" value="2"/>
</dbReference>
<keyword evidence="10" id="KW-1185">Reference proteome</keyword>
<dbReference type="InterPro" id="IPR002472">
    <property type="entry name" value="Palm_thioest"/>
</dbReference>
<evidence type="ECO:0000256" key="3">
    <source>
        <dbReference type="ARBA" id="ARBA00022729"/>
    </source>
</evidence>
<dbReference type="Pfam" id="PF02089">
    <property type="entry name" value="Palm_thioest"/>
    <property type="match status" value="2"/>
</dbReference>
<dbReference type="EC" id="3.1.2.22" evidence="1"/>
<proteinExistence type="predicted"/>
<dbReference type="OrthoDB" id="10263094at2759"/>
<dbReference type="EMBL" id="ML179518">
    <property type="protein sequence ID" value="THU86012.1"/>
    <property type="molecule type" value="Genomic_DNA"/>
</dbReference>
<name>A0A4S8LB04_DENBC</name>
<keyword evidence="6" id="KW-0325">Glycoprotein</keyword>
<evidence type="ECO:0000256" key="8">
    <source>
        <dbReference type="SAM" id="SignalP"/>
    </source>
</evidence>
<dbReference type="GO" id="GO:0008474">
    <property type="term" value="F:palmitoyl-(protein) hydrolase activity"/>
    <property type="evidence" value="ECO:0007669"/>
    <property type="project" value="UniProtKB-EC"/>
</dbReference>
<feature type="signal peptide" evidence="8">
    <location>
        <begin position="1"/>
        <end position="20"/>
    </location>
</feature>
<sequence>MLRGSFLFLPVVASILSVYASYIPKQDLQSQIAPKPTKFVSNANSNPRPLVIWHGLGDSYNSPGILEFIGTIQERIPGIFVHSVYLDEEQDKDRQAGFYGNINDQIEIVAQQLAAIPELRVEGGFDAMGFSQGGQFLRAYVERYNSPPVHNLITFGSQHMGISDIPICRPYDLLCQLARRATKAGVYGNWAQENLIQAQYFRDPYNIDTYLAANHFLPDINNELPSSSSSSPQALSLGEKRNETYAENLTSLNALILIMFTQDKTVVPKESSWFGSEEIETETLGSSQTEFSNAVGGLGFQFDESDSMAQHPITSQQQSEFMMTREATVKGIIPMHSQPLYTEDWIGLRTLDERGVVFLELCEGEHMQLSACWEEVVDMWVGK</sequence>
<evidence type="ECO:0000256" key="7">
    <source>
        <dbReference type="ARBA" id="ARBA00031934"/>
    </source>
</evidence>
<evidence type="ECO:0000256" key="4">
    <source>
        <dbReference type="ARBA" id="ARBA00022801"/>
    </source>
</evidence>
<dbReference type="PANTHER" id="PTHR11247">
    <property type="entry name" value="PALMITOYL-PROTEIN THIOESTERASE/DOLICHYLDIPHOSPHATASE 1"/>
    <property type="match status" value="1"/>
</dbReference>
<evidence type="ECO:0000313" key="9">
    <source>
        <dbReference type="EMBL" id="THU86012.1"/>
    </source>
</evidence>